<dbReference type="GeneID" id="79267187"/>
<organism evidence="1 2">
    <name type="scientific">Halosegnis marinus</name>
    <dbReference type="NCBI Taxonomy" id="3034023"/>
    <lineage>
        <taxon>Archaea</taxon>
        <taxon>Methanobacteriati</taxon>
        <taxon>Methanobacteriota</taxon>
        <taxon>Stenosarchaea group</taxon>
        <taxon>Halobacteria</taxon>
        <taxon>Halobacteriales</taxon>
        <taxon>Natronomonadaceae</taxon>
        <taxon>Halosegnis</taxon>
    </lineage>
</organism>
<accession>A0ABD5ZQ66</accession>
<name>A0ABD5ZQ66_9EURY</name>
<proteinExistence type="predicted"/>
<evidence type="ECO:0000313" key="1">
    <source>
        <dbReference type="EMBL" id="MFC7235492.1"/>
    </source>
</evidence>
<evidence type="ECO:0000313" key="2">
    <source>
        <dbReference type="Proteomes" id="UP001596398"/>
    </source>
</evidence>
<sequence length="74" mass="8550">MQDPFKELMYRSFKDAMDIAADYNAWAGEAFDEPMPVQPNAVPQMALLLYRSRLQARLGEGSVDFPDLDERMYD</sequence>
<protein>
    <submittedName>
        <fullName evidence="1">Uncharacterized protein</fullName>
    </submittedName>
</protein>
<dbReference type="EMBL" id="JBHTAP010000001">
    <property type="protein sequence ID" value="MFC7235492.1"/>
    <property type="molecule type" value="Genomic_DNA"/>
</dbReference>
<dbReference type="Proteomes" id="UP001596398">
    <property type="component" value="Unassembled WGS sequence"/>
</dbReference>
<keyword evidence="2" id="KW-1185">Reference proteome</keyword>
<comment type="caution">
    <text evidence="1">The sequence shown here is derived from an EMBL/GenBank/DDBJ whole genome shotgun (WGS) entry which is preliminary data.</text>
</comment>
<dbReference type="RefSeq" id="WP_276233623.1">
    <property type="nucleotide sequence ID" value="NZ_CP119802.1"/>
</dbReference>
<dbReference type="AlphaFoldDB" id="A0ABD5ZQ66"/>
<reference evidence="1 2" key="1">
    <citation type="journal article" date="2019" name="Int. J. Syst. Evol. Microbiol.">
        <title>The Global Catalogue of Microorganisms (GCM) 10K type strain sequencing project: providing services to taxonomists for standard genome sequencing and annotation.</title>
        <authorList>
            <consortium name="The Broad Institute Genomics Platform"/>
            <consortium name="The Broad Institute Genome Sequencing Center for Infectious Disease"/>
            <person name="Wu L."/>
            <person name="Ma J."/>
        </authorList>
    </citation>
    <scope>NUCLEOTIDE SEQUENCE [LARGE SCALE GENOMIC DNA]</scope>
    <source>
        <strain evidence="1 2">DT85</strain>
    </source>
</reference>
<gene>
    <name evidence="1" type="ORF">ACFQJ4_09225</name>
</gene>